<sequence length="136" mass="15565">MLDLVVSLPLALTDRHHPHDRLRVRRLHYHGYVIVGGSFVLRFETPDARVLLPPLLSCFKEPRRAAPRGSTHSYSTDPFLSATKPWHSVYRNAALHSELYLTPWQTSTAIRAARSNSDSLNFRIKFDIGPKPIPWL</sequence>
<comment type="caution">
    <text evidence="1">The sequence shown here is derived from an EMBL/GenBank/DDBJ whole genome shotgun (WGS) entry which is preliminary data.</text>
</comment>
<protein>
    <submittedName>
        <fullName evidence="1">Uncharacterized protein</fullName>
    </submittedName>
</protein>
<reference evidence="1 2" key="1">
    <citation type="submission" date="2019-06" db="EMBL/GenBank/DDBJ databases">
        <title>Draft genomes of female and male turbot (Scophthalmus maximus).</title>
        <authorList>
            <person name="Xu H."/>
            <person name="Xu X.-W."/>
            <person name="Shao C."/>
            <person name="Chen S."/>
        </authorList>
    </citation>
    <scope>NUCLEOTIDE SEQUENCE [LARGE SCALE GENOMIC DNA]</scope>
    <source>
        <strain evidence="1">Ysfricsl-2016a</strain>
        <tissue evidence="1">Blood</tissue>
    </source>
</reference>
<dbReference type="Proteomes" id="UP000438429">
    <property type="component" value="Unassembled WGS sequence"/>
</dbReference>
<evidence type="ECO:0000313" key="2">
    <source>
        <dbReference type="Proteomes" id="UP000438429"/>
    </source>
</evidence>
<organism evidence="1 2">
    <name type="scientific">Scophthalmus maximus</name>
    <name type="common">Turbot</name>
    <name type="synonym">Psetta maxima</name>
    <dbReference type="NCBI Taxonomy" id="52904"/>
    <lineage>
        <taxon>Eukaryota</taxon>
        <taxon>Metazoa</taxon>
        <taxon>Chordata</taxon>
        <taxon>Craniata</taxon>
        <taxon>Vertebrata</taxon>
        <taxon>Euteleostomi</taxon>
        <taxon>Actinopterygii</taxon>
        <taxon>Neopterygii</taxon>
        <taxon>Teleostei</taxon>
        <taxon>Neoteleostei</taxon>
        <taxon>Acanthomorphata</taxon>
        <taxon>Carangaria</taxon>
        <taxon>Pleuronectiformes</taxon>
        <taxon>Pleuronectoidei</taxon>
        <taxon>Scophthalmidae</taxon>
        <taxon>Scophthalmus</taxon>
    </lineage>
</organism>
<gene>
    <name evidence="1" type="ORF">F2P81_002367</name>
</gene>
<evidence type="ECO:0000313" key="1">
    <source>
        <dbReference type="EMBL" id="KAF0045838.1"/>
    </source>
</evidence>
<proteinExistence type="predicted"/>
<dbReference type="AlphaFoldDB" id="A0A6A4TN85"/>
<dbReference type="EMBL" id="VEVO01000002">
    <property type="protein sequence ID" value="KAF0045838.1"/>
    <property type="molecule type" value="Genomic_DNA"/>
</dbReference>
<accession>A0A6A4TN85</accession>
<name>A0A6A4TN85_SCOMX</name>